<evidence type="ECO:0000256" key="1">
    <source>
        <dbReference type="SAM" id="MobiDB-lite"/>
    </source>
</evidence>
<proteinExistence type="predicted"/>
<gene>
    <name evidence="2" type="ORF">DFP72DRAFT_1061446</name>
</gene>
<sequence length="902" mass="98696">MDLSHLSAEQREQLRAMLFPAAPTAPPAQQPPLQHSAPNPAVVLPPTQPTHAIGPAGGPTATIAPGFVLQPSGTQLHVEGAAPPPSTQPQSGTTAPITTPYMSLRPAATSTGGFQPFLGMANLGLGLNTSNANQARMVSAAARLPRPPRLLSRSGPSTNRRGRGPAVQPPALPPHRTLQSSIDTCHYLNGNVHTVRITMKIYPAHSQSGPHWILYQSFRRPVSNWLNQHHLLYEIERPANAGVQEVLNDVASLMQASPMQFRFRNSIDPRHRLALLSLISRGQAKGRDGTVRLRLYGSDLNGLTISHLLSDRTQFVGAQAVCIEDGRFVIYAAANGPSYVNNGTRKSHSSLARCFESRFSHDNCFVPLENGQDSEMDAGVSGEETEVEGQLTLPEPQALTNTESVIAGPVTSYLQVPPSIWDGHPWVPQSLVNRRFGTNSIIELNHDYRRAANPGSDSEASLHLRGRDVNDLAKAFDACLDEAVANKDFSRILAPRYDFQQVDSDGIVTSTGRGIDREVLYTAFEKYRNQGSAYLQTLSDDLASVTVAYPVTSPSMIPSRRLTSLGKLGAICALMMLSGQCPAPFNPLLFHYIINHCDLHSLHPALVGAWHPELCADIRRWNELGPTGDISSFQSHFSTFWNSELSPYRERDEASHKQIAAEMLFRAVIGSTPPSHEEFRAFIAGFSLPVPGQNLSLTSAVRDFQGGSEAFLNLVWASLVGPDRMMNILHIRSTPRGLVDEFEISNISESFEEIVRAFLLGSGFPYPTMLEDLKAVVSPIIDLSLASTSNFRSRMLMWAMTGQPFFQEDVGRFIHPTIQVTDNSSPAVASLGRDERALFTQGTIIFRTCFRMAMMPAAHIISLLREHRAATSGPTSLASFQPVFDRWLLTEALVAIGNHSIF</sequence>
<organism evidence="2 3">
    <name type="scientific">Ephemerocybe angulata</name>
    <dbReference type="NCBI Taxonomy" id="980116"/>
    <lineage>
        <taxon>Eukaryota</taxon>
        <taxon>Fungi</taxon>
        <taxon>Dikarya</taxon>
        <taxon>Basidiomycota</taxon>
        <taxon>Agaricomycotina</taxon>
        <taxon>Agaricomycetes</taxon>
        <taxon>Agaricomycetidae</taxon>
        <taxon>Agaricales</taxon>
        <taxon>Agaricineae</taxon>
        <taxon>Psathyrellaceae</taxon>
        <taxon>Ephemerocybe</taxon>
    </lineage>
</organism>
<name>A0A8H6MAN2_9AGAR</name>
<feature type="compositionally biased region" description="Low complexity" evidence="1">
    <location>
        <begin position="142"/>
        <end position="154"/>
    </location>
</feature>
<evidence type="ECO:0000313" key="3">
    <source>
        <dbReference type="Proteomes" id="UP000521943"/>
    </source>
</evidence>
<reference evidence="2 3" key="1">
    <citation type="submission" date="2020-07" db="EMBL/GenBank/DDBJ databases">
        <title>Comparative genomics of pyrophilous fungi reveals a link between fire events and developmental genes.</title>
        <authorList>
            <consortium name="DOE Joint Genome Institute"/>
            <person name="Steindorff A.S."/>
            <person name="Carver A."/>
            <person name="Calhoun S."/>
            <person name="Stillman K."/>
            <person name="Liu H."/>
            <person name="Lipzen A."/>
            <person name="Pangilinan J."/>
            <person name="Labutti K."/>
            <person name="Bruns T.D."/>
            <person name="Grigoriev I.V."/>
        </authorList>
    </citation>
    <scope>NUCLEOTIDE SEQUENCE [LARGE SCALE GENOMIC DNA]</scope>
    <source>
        <strain evidence="2 3">CBS 144469</strain>
    </source>
</reference>
<comment type="caution">
    <text evidence="2">The sequence shown here is derived from an EMBL/GenBank/DDBJ whole genome shotgun (WGS) entry which is preliminary data.</text>
</comment>
<dbReference type="Proteomes" id="UP000521943">
    <property type="component" value="Unassembled WGS sequence"/>
</dbReference>
<evidence type="ECO:0000313" key="2">
    <source>
        <dbReference type="EMBL" id="KAF6762168.1"/>
    </source>
</evidence>
<dbReference type="EMBL" id="JACGCI010000008">
    <property type="protein sequence ID" value="KAF6762168.1"/>
    <property type="molecule type" value="Genomic_DNA"/>
</dbReference>
<feature type="region of interest" description="Disordered" evidence="1">
    <location>
        <begin position="142"/>
        <end position="174"/>
    </location>
</feature>
<dbReference type="AlphaFoldDB" id="A0A8H6MAN2"/>
<keyword evidence="3" id="KW-1185">Reference proteome</keyword>
<protein>
    <submittedName>
        <fullName evidence="2">Uncharacterized protein</fullName>
    </submittedName>
</protein>
<dbReference type="OrthoDB" id="3214991at2759"/>
<accession>A0A8H6MAN2</accession>
<feature type="region of interest" description="Disordered" evidence="1">
    <location>
        <begin position="76"/>
        <end position="96"/>
    </location>
</feature>